<gene>
    <name evidence="1" type="ORF">NTJ_13351</name>
</gene>
<accession>A0ABN7B8C7</accession>
<evidence type="ECO:0000313" key="1">
    <source>
        <dbReference type="EMBL" id="BET00534.1"/>
    </source>
</evidence>
<dbReference type="EMBL" id="AP028919">
    <property type="protein sequence ID" value="BET00534.1"/>
    <property type="molecule type" value="Genomic_DNA"/>
</dbReference>
<evidence type="ECO:0000313" key="2">
    <source>
        <dbReference type="Proteomes" id="UP001307889"/>
    </source>
</evidence>
<sequence>MYLSACIYCLSNLSPINFRISQYNPLPATPAAFFPPRTSTARHSPYLTTPIDLNVSYKTLKTPFETFQPAAAVELRRKSPSVKTSGQHRTLRVATSVMFHNSPQQSRISRKKCL</sequence>
<name>A0ABN7B8C7_9HEMI</name>
<reference evidence="1 2" key="1">
    <citation type="submission" date="2023-09" db="EMBL/GenBank/DDBJ databases">
        <title>Nesidiocoris tenuis whole genome shotgun sequence.</title>
        <authorList>
            <person name="Shibata T."/>
            <person name="Shimoda M."/>
            <person name="Kobayashi T."/>
            <person name="Uehara T."/>
        </authorList>
    </citation>
    <scope>NUCLEOTIDE SEQUENCE [LARGE SCALE GENOMIC DNA]</scope>
    <source>
        <strain evidence="1 2">Japan</strain>
    </source>
</reference>
<proteinExistence type="predicted"/>
<organism evidence="1 2">
    <name type="scientific">Nesidiocoris tenuis</name>
    <dbReference type="NCBI Taxonomy" id="355587"/>
    <lineage>
        <taxon>Eukaryota</taxon>
        <taxon>Metazoa</taxon>
        <taxon>Ecdysozoa</taxon>
        <taxon>Arthropoda</taxon>
        <taxon>Hexapoda</taxon>
        <taxon>Insecta</taxon>
        <taxon>Pterygota</taxon>
        <taxon>Neoptera</taxon>
        <taxon>Paraneoptera</taxon>
        <taxon>Hemiptera</taxon>
        <taxon>Heteroptera</taxon>
        <taxon>Panheteroptera</taxon>
        <taxon>Cimicomorpha</taxon>
        <taxon>Miridae</taxon>
        <taxon>Dicyphina</taxon>
        <taxon>Nesidiocoris</taxon>
    </lineage>
</organism>
<dbReference type="Proteomes" id="UP001307889">
    <property type="component" value="Chromosome 11"/>
</dbReference>
<keyword evidence="2" id="KW-1185">Reference proteome</keyword>
<protein>
    <submittedName>
        <fullName evidence="1">Uncharacterized protein</fullName>
    </submittedName>
</protein>